<sequence length="202" mass="23496">MNNYEYIVASLPTLQPVRTKSAHAGAEQIVQSIREQLSEKDNGLVDLLLSGYESDNLDAGFYHEALHHRNRFIREFFEYDLNLRNIKVEYLNRSLGRPEGMDTVSPEGWDGSAFDGRQEIMAVLEGDDILKRERGLDDLMWRKIDEITVMDVFDMEAILGFIAKLKIIDRWDKLDPDTGHDLFRRLVEEIRATYDNKKNNMI</sequence>
<proteinExistence type="predicted"/>
<evidence type="ECO:0000313" key="2">
    <source>
        <dbReference type="Proteomes" id="UP000886881"/>
    </source>
</evidence>
<dbReference type="Pfam" id="PF10962">
    <property type="entry name" value="DUF2764"/>
    <property type="match status" value="2"/>
</dbReference>
<accession>A0A9D1GMX8</accession>
<organism evidence="1 2">
    <name type="scientific">Candidatus Cryptobacteroides merdipullorum</name>
    <dbReference type="NCBI Taxonomy" id="2840771"/>
    <lineage>
        <taxon>Bacteria</taxon>
        <taxon>Pseudomonadati</taxon>
        <taxon>Bacteroidota</taxon>
        <taxon>Bacteroidia</taxon>
        <taxon>Bacteroidales</taxon>
        <taxon>Candidatus Cryptobacteroides</taxon>
    </lineage>
</organism>
<dbReference type="Proteomes" id="UP000886881">
    <property type="component" value="Unassembled WGS sequence"/>
</dbReference>
<comment type="caution">
    <text evidence="1">The sequence shown here is derived from an EMBL/GenBank/DDBJ whole genome shotgun (WGS) entry which is preliminary data.</text>
</comment>
<dbReference type="AlphaFoldDB" id="A0A9D1GMX8"/>
<protein>
    <submittedName>
        <fullName evidence="1">DUF2764 family protein</fullName>
    </submittedName>
</protein>
<reference evidence="1" key="2">
    <citation type="journal article" date="2021" name="PeerJ">
        <title>Extensive microbial diversity within the chicken gut microbiome revealed by metagenomics and culture.</title>
        <authorList>
            <person name="Gilroy R."/>
            <person name="Ravi A."/>
            <person name="Getino M."/>
            <person name="Pursley I."/>
            <person name="Horton D.L."/>
            <person name="Alikhan N.F."/>
            <person name="Baker D."/>
            <person name="Gharbi K."/>
            <person name="Hall N."/>
            <person name="Watson M."/>
            <person name="Adriaenssens E.M."/>
            <person name="Foster-Nyarko E."/>
            <person name="Jarju S."/>
            <person name="Secka A."/>
            <person name="Antonio M."/>
            <person name="Oren A."/>
            <person name="Chaudhuri R.R."/>
            <person name="La Ragione R."/>
            <person name="Hildebrand F."/>
            <person name="Pallen M.J."/>
        </authorList>
    </citation>
    <scope>NUCLEOTIDE SEQUENCE</scope>
    <source>
        <strain evidence="1">ChiHecec2B26-709</strain>
    </source>
</reference>
<evidence type="ECO:0000313" key="1">
    <source>
        <dbReference type="EMBL" id="HIT46918.1"/>
    </source>
</evidence>
<name>A0A9D1GMX8_9BACT</name>
<dbReference type="InterPro" id="IPR024492">
    <property type="entry name" value="DUF2764"/>
</dbReference>
<reference evidence="1" key="1">
    <citation type="submission" date="2020-10" db="EMBL/GenBank/DDBJ databases">
        <authorList>
            <person name="Gilroy R."/>
        </authorList>
    </citation>
    <scope>NUCLEOTIDE SEQUENCE</scope>
    <source>
        <strain evidence="1">ChiHecec2B26-709</strain>
    </source>
</reference>
<gene>
    <name evidence="1" type="ORF">IAC35_03560</name>
</gene>
<dbReference type="EMBL" id="DVLC01000069">
    <property type="protein sequence ID" value="HIT46918.1"/>
    <property type="molecule type" value="Genomic_DNA"/>
</dbReference>